<dbReference type="SUPFAM" id="SSF52540">
    <property type="entry name" value="P-loop containing nucleoside triphosphate hydrolases"/>
    <property type="match status" value="1"/>
</dbReference>
<dbReference type="InterPro" id="IPR050534">
    <property type="entry name" value="Coronavir_polyprotein_1ab"/>
</dbReference>
<dbReference type="GO" id="GO:0003678">
    <property type="term" value="F:DNA helicase activity"/>
    <property type="evidence" value="ECO:0007669"/>
    <property type="project" value="UniProtKB-ARBA"/>
</dbReference>
<evidence type="ECO:0000259" key="5">
    <source>
        <dbReference type="Pfam" id="PF08751"/>
    </source>
</evidence>
<feature type="domain" description="TrwC relaxase" evidence="5">
    <location>
        <begin position="25"/>
        <end position="299"/>
    </location>
</feature>
<dbReference type="PANTHER" id="PTHR43788">
    <property type="entry name" value="DNA2/NAM7 HELICASE FAMILY MEMBER"/>
    <property type="match status" value="1"/>
</dbReference>
<keyword evidence="1" id="KW-0547">Nucleotide-binding</keyword>
<organism evidence="6 7">
    <name type="scientific">Geovibrio thiophilus</name>
    <dbReference type="NCBI Taxonomy" id="139438"/>
    <lineage>
        <taxon>Bacteria</taxon>
        <taxon>Pseudomonadati</taxon>
        <taxon>Deferribacterota</taxon>
        <taxon>Deferribacteres</taxon>
        <taxon>Deferribacterales</taxon>
        <taxon>Geovibrionaceae</taxon>
        <taxon>Geovibrio</taxon>
    </lineage>
</organism>
<evidence type="ECO:0000256" key="3">
    <source>
        <dbReference type="SAM" id="Coils"/>
    </source>
</evidence>
<dbReference type="InterPro" id="IPR027351">
    <property type="entry name" value="(+)RNA_virus_helicase_core_dom"/>
</dbReference>
<evidence type="ECO:0000256" key="2">
    <source>
        <dbReference type="ARBA" id="ARBA00022840"/>
    </source>
</evidence>
<dbReference type="InterPro" id="IPR014862">
    <property type="entry name" value="TrwC"/>
</dbReference>
<feature type="coiled-coil region" evidence="3">
    <location>
        <begin position="858"/>
        <end position="885"/>
    </location>
</feature>
<dbReference type="Gene3D" id="3.40.50.300">
    <property type="entry name" value="P-loop containing nucleotide triphosphate hydrolases"/>
    <property type="match status" value="2"/>
</dbReference>
<dbReference type="InterPro" id="IPR014059">
    <property type="entry name" value="TraI/TrwC_relax"/>
</dbReference>
<dbReference type="Pfam" id="PF08751">
    <property type="entry name" value="TrwC"/>
    <property type="match status" value="1"/>
</dbReference>
<dbReference type="KEGG" id="gtl:EP073_04855"/>
<accession>A0A410JX24</accession>
<keyword evidence="2" id="KW-0067">ATP-binding</keyword>
<dbReference type="OrthoDB" id="1634048at2"/>
<dbReference type="SUPFAM" id="SSF55464">
    <property type="entry name" value="Origin of replication-binding domain, RBD-like"/>
    <property type="match status" value="1"/>
</dbReference>
<dbReference type="Pfam" id="PF01443">
    <property type="entry name" value="Viral_helicase1"/>
    <property type="match status" value="1"/>
</dbReference>
<dbReference type="NCBIfam" id="TIGR02686">
    <property type="entry name" value="relax_trwC"/>
    <property type="match status" value="1"/>
</dbReference>
<name>A0A410JX24_9BACT</name>
<dbReference type="PANTHER" id="PTHR43788:SF6">
    <property type="entry name" value="DNA HELICASE B"/>
    <property type="match status" value="1"/>
</dbReference>
<dbReference type="NCBIfam" id="NF041492">
    <property type="entry name" value="MobF"/>
    <property type="match status" value="1"/>
</dbReference>
<dbReference type="Proteomes" id="UP000287502">
    <property type="component" value="Chromosome"/>
</dbReference>
<sequence>MVRRKKSQCEETPMSLMRPVSVANAINYYYEDDPIFSKDERSNSEWLGRGSKILKLSGEIRKQEFANILHGLHPMSKEELIQRGVNSPHRAGMDFVFSAPKSISIHGIYLQERGVTEAHNKAVKEAVTYMESIVTYRSTEDGQTTYEKSGNIVAAAFHHSTSRANDPQLHTHVVVANMTHTNDGWRAITNESLFLQQNNINQVYQNYLAHYLMEAGYSIERKNGSFEIAGYKDEWIKEFSKRSEEVTKYLTDNLETLKQQYPNASHEELVDIARLASRDSKDHQVTAEELHKNWESRVSKDLIIEHTNGKEQQHFKDFDLEKAAVLVTESQSLFSKEQLALEYLKLNIGTKTIDDFDKEFRKMQSENVIVPVGVVNTRIGTKSISLETQLYTTSKVLELERTIMNKLENQQHQQPLSGQTVIDKYQENSSLTSGQNDLIKSVLTSDKQFIFVQGDAGTGKTYALEKLADILFEESPSTNIIGAGYTGKAAAEIESKTSGKIKAHTLHSLLNNSDAHITTKDTLLIVDEASMISSKQFSSIINLAEATDVKIVFIGDTKQLQPVQAGQIFKDAVERFGADAVMTENMRQKTEIAQQAVEYVKQYAEGLNDEGIKDAIDSLKSASKIYENASFSEVIEKAAEDYIKSTEEGKYPLLITHRNEIKDILYSQIRNEILPLNAQHFDLNVREQLNINRTDKFSSHSYQEGQSVFLNSSTENLRAGSEWKIASIDHENNSLSLTNSKGFNADIDLHEHGQSISAFSEQTKEFAAGDRIVFEKNDHLLGVKNGQTGSIDSFENGILTVTKDSGESISFKPETYNYLDHGYALTVHKAQGQTCDTVQYVTEGNDRMINTEGFYVAMTRAKDDIRIYTDNADKLAERAELHENEHSLHKMLDNDKSQAHENTAQMEI</sequence>
<dbReference type="EMBL" id="CP035108">
    <property type="protein sequence ID" value="QAR32756.1"/>
    <property type="molecule type" value="Genomic_DNA"/>
</dbReference>
<keyword evidence="3" id="KW-0175">Coiled coil</keyword>
<dbReference type="InterPro" id="IPR027417">
    <property type="entry name" value="P-loop_NTPase"/>
</dbReference>
<evidence type="ECO:0000256" key="1">
    <source>
        <dbReference type="ARBA" id="ARBA00022741"/>
    </source>
</evidence>
<dbReference type="CDD" id="cd18809">
    <property type="entry name" value="SF1_C_RecD"/>
    <property type="match status" value="1"/>
</dbReference>
<protein>
    <submittedName>
        <fullName evidence="6">Conjugative relaxase</fullName>
    </submittedName>
</protein>
<dbReference type="AlphaFoldDB" id="A0A410JX24"/>
<evidence type="ECO:0000313" key="6">
    <source>
        <dbReference type="EMBL" id="QAR32756.1"/>
    </source>
</evidence>
<evidence type="ECO:0000313" key="7">
    <source>
        <dbReference type="Proteomes" id="UP000287502"/>
    </source>
</evidence>
<gene>
    <name evidence="6" type="ORF">EP073_04855</name>
</gene>
<keyword evidence="7" id="KW-1185">Reference proteome</keyword>
<proteinExistence type="predicted"/>
<reference evidence="6 7" key="1">
    <citation type="submission" date="2019-01" db="EMBL/GenBank/DDBJ databases">
        <title>Geovibrio thiophilus DSM 11263, complete genome.</title>
        <authorList>
            <person name="Spring S."/>
            <person name="Bunk B."/>
            <person name="Sproer C."/>
        </authorList>
    </citation>
    <scope>NUCLEOTIDE SEQUENCE [LARGE SCALE GENOMIC DNA]</scope>
    <source>
        <strain evidence="6 7">DSM 11263</strain>
    </source>
</reference>
<evidence type="ECO:0000259" key="4">
    <source>
        <dbReference type="Pfam" id="PF01443"/>
    </source>
</evidence>
<dbReference type="Pfam" id="PF13604">
    <property type="entry name" value="AAA_30"/>
    <property type="match status" value="1"/>
</dbReference>
<dbReference type="GO" id="GO:0005524">
    <property type="term" value="F:ATP binding"/>
    <property type="evidence" value="ECO:0007669"/>
    <property type="project" value="UniProtKB-KW"/>
</dbReference>
<dbReference type="CDD" id="cd17933">
    <property type="entry name" value="DEXSc_RecD-like"/>
    <property type="match status" value="1"/>
</dbReference>
<feature type="domain" description="(+)RNA virus helicase C-terminal" evidence="4">
    <location>
        <begin position="805"/>
        <end position="869"/>
    </location>
</feature>